<accession>A0ABR6RGZ8</accession>
<dbReference type="SUPFAM" id="SSF52540">
    <property type="entry name" value="P-loop containing nucleoside triphosphate hydrolases"/>
    <property type="match status" value="1"/>
</dbReference>
<dbReference type="InterPro" id="IPR027417">
    <property type="entry name" value="P-loop_NTPase"/>
</dbReference>
<dbReference type="Proteomes" id="UP000562492">
    <property type="component" value="Unassembled WGS sequence"/>
</dbReference>
<sequence length="212" mass="24012">MTQLRIIGLTGLEGAGKDSAAEILLRHRIAFPVAFADSLRQEVSRSFTVDMHELTCRATKELPSELLALWRSTDLSFVSAVLASHPETDPNEPQSPRQIMRWWGTEYRRAQDPEYWIKAMRERIAWADGIPLPAPAIVITDVRFGNEADLIREMGGQIWRIHRPGHAIASNHVSTVSGKEFAPDQTVINSGTLEELERAVLQHWSHAPLYWR</sequence>
<evidence type="ECO:0000313" key="1">
    <source>
        <dbReference type="EMBL" id="MBB6578438.1"/>
    </source>
</evidence>
<name>A0ABR6RGZ8_9BURK</name>
<dbReference type="EMBL" id="JACHKZ010000015">
    <property type="protein sequence ID" value="MBB6578438.1"/>
    <property type="molecule type" value="Genomic_DNA"/>
</dbReference>
<keyword evidence="2" id="KW-1185">Reference proteome</keyword>
<reference evidence="1 2" key="1">
    <citation type="submission" date="2020-08" db="EMBL/GenBank/DDBJ databases">
        <title>Functional genomics of gut bacteria from endangered species of beetles.</title>
        <authorList>
            <person name="Carlos-Shanley C."/>
        </authorList>
    </citation>
    <scope>NUCLEOTIDE SEQUENCE [LARGE SCALE GENOMIC DNA]</scope>
    <source>
        <strain evidence="1 2">S00124</strain>
    </source>
</reference>
<dbReference type="Pfam" id="PF21448">
    <property type="entry name" value="DNMK"/>
    <property type="match status" value="1"/>
</dbReference>
<organism evidence="1 2">
    <name type="scientific">Comamonas odontotermitis</name>
    <dbReference type="NCBI Taxonomy" id="379895"/>
    <lineage>
        <taxon>Bacteria</taxon>
        <taxon>Pseudomonadati</taxon>
        <taxon>Pseudomonadota</taxon>
        <taxon>Betaproteobacteria</taxon>
        <taxon>Burkholderiales</taxon>
        <taxon>Comamonadaceae</taxon>
        <taxon>Comamonas</taxon>
    </lineage>
</organism>
<protein>
    <recommendedName>
        <fullName evidence="3">Deoxynucleotide monophosphate kinase</fullName>
    </recommendedName>
</protein>
<comment type="caution">
    <text evidence="1">The sequence shown here is derived from an EMBL/GenBank/DDBJ whole genome shotgun (WGS) entry which is preliminary data.</text>
</comment>
<evidence type="ECO:0000313" key="2">
    <source>
        <dbReference type="Proteomes" id="UP000562492"/>
    </source>
</evidence>
<gene>
    <name evidence="1" type="ORF">HNP33_002520</name>
</gene>
<evidence type="ECO:0008006" key="3">
    <source>
        <dbReference type="Google" id="ProtNLM"/>
    </source>
</evidence>
<dbReference type="RefSeq" id="WP_184708908.1">
    <property type="nucleotide sequence ID" value="NZ_JACHKZ010000015.1"/>
</dbReference>
<dbReference type="Gene3D" id="3.40.50.300">
    <property type="entry name" value="P-loop containing nucleotide triphosphate hydrolases"/>
    <property type="match status" value="1"/>
</dbReference>
<dbReference type="InterPro" id="IPR048444">
    <property type="entry name" value="DNMK"/>
</dbReference>
<proteinExistence type="predicted"/>